<name>A0A7Y0A6P1_9FLAO</name>
<keyword evidence="2" id="KW-1185">Reference proteome</keyword>
<evidence type="ECO:0000313" key="2">
    <source>
        <dbReference type="Proteomes" id="UP000552615"/>
    </source>
</evidence>
<proteinExistence type="predicted"/>
<dbReference type="RefSeq" id="WP_169231012.1">
    <property type="nucleotide sequence ID" value="NZ_JABBGF010000001.1"/>
</dbReference>
<comment type="caution">
    <text evidence="1">The sequence shown here is derived from an EMBL/GenBank/DDBJ whole genome shotgun (WGS) entry which is preliminary data.</text>
</comment>
<protein>
    <submittedName>
        <fullName evidence="1">Uncharacterized protein</fullName>
    </submittedName>
</protein>
<dbReference type="EMBL" id="JABBGF010000001">
    <property type="protein sequence ID" value="NML57705.1"/>
    <property type="molecule type" value="Genomic_DNA"/>
</dbReference>
<organism evidence="1 2">
    <name type="scientific">Chryseobacterium cheonjiense</name>
    <dbReference type="NCBI Taxonomy" id="2728845"/>
    <lineage>
        <taxon>Bacteria</taxon>
        <taxon>Pseudomonadati</taxon>
        <taxon>Bacteroidota</taxon>
        <taxon>Flavobacteriia</taxon>
        <taxon>Flavobacteriales</taxon>
        <taxon>Weeksellaceae</taxon>
        <taxon>Chryseobacterium group</taxon>
        <taxon>Chryseobacterium</taxon>
    </lineage>
</organism>
<evidence type="ECO:0000313" key="1">
    <source>
        <dbReference type="EMBL" id="NML57705.1"/>
    </source>
</evidence>
<dbReference type="Proteomes" id="UP000552615">
    <property type="component" value="Unassembled WGS sequence"/>
</dbReference>
<gene>
    <name evidence="1" type="ORF">HHL20_10160</name>
</gene>
<reference evidence="1 2" key="1">
    <citation type="submission" date="2020-04" db="EMBL/GenBank/DDBJ databases">
        <title>Chryseobacterium sp. RJ-7-14 sp. nov., isolated from Jeju soil.</title>
        <authorList>
            <person name="Dahal R.H."/>
            <person name="Chaudhary D.K."/>
        </authorList>
    </citation>
    <scope>NUCLEOTIDE SEQUENCE [LARGE SCALE GENOMIC DNA]</scope>
    <source>
        <strain evidence="1 2">RJ-7-14</strain>
    </source>
</reference>
<sequence>MIIGKIEIQLNDLYYHLNNDELAVIHQYLNGNKEIETVRQVIEIIARTEVTLSVDEEFSYYALYEECEYNPVSEEQLKEFIKHKVIDPFKEVSPNYYSNFWYEEGKCIDIATGKNIREVEFFLPCLIEFSYGTMITYYIFEWNPDDGHNFEIED</sequence>
<dbReference type="AlphaFoldDB" id="A0A7Y0A6P1"/>
<accession>A0A7Y0A6P1</accession>